<evidence type="ECO:0000313" key="3">
    <source>
        <dbReference type="EMBL" id="XAD53991.1"/>
    </source>
</evidence>
<keyword evidence="4" id="KW-1185">Reference proteome</keyword>
<dbReference type="EMBL" id="CP151919">
    <property type="protein sequence ID" value="XAD53991.1"/>
    <property type="molecule type" value="Genomic_DNA"/>
</dbReference>
<gene>
    <name evidence="3" type="ORF">AAGT95_19560</name>
</gene>
<feature type="domain" description="Hydantoinase/oxoprolinase N-terminal" evidence="2">
    <location>
        <begin position="1"/>
        <end position="173"/>
    </location>
</feature>
<dbReference type="PANTHER" id="PTHR11365">
    <property type="entry name" value="5-OXOPROLINASE RELATED"/>
    <property type="match status" value="1"/>
</dbReference>
<protein>
    <submittedName>
        <fullName evidence="3">Hydantoinase/oxoprolinase family protein</fullName>
    </submittedName>
</protein>
<dbReference type="InterPro" id="IPR002821">
    <property type="entry name" value="Hydantoinase_A"/>
</dbReference>
<feature type="domain" description="Hydantoinase A/oxoprolinase" evidence="1">
    <location>
        <begin position="195"/>
        <end position="476"/>
    </location>
</feature>
<dbReference type="InterPro" id="IPR008040">
    <property type="entry name" value="Hydant_A_N"/>
</dbReference>
<evidence type="ECO:0000259" key="1">
    <source>
        <dbReference type="Pfam" id="PF01968"/>
    </source>
</evidence>
<evidence type="ECO:0000313" key="4">
    <source>
        <dbReference type="Proteomes" id="UP001453229"/>
    </source>
</evidence>
<sequence>MAVEVGGTFTDLIWIEEGKVKSQKVPSTPEDASEGVISGLQVALGEDLSKMSELCHGSTVATNAIIERRGCRAALVTTRGFRDVLELQRQLRANVYAIACEKPQPLIPLSRSIEVPERLDAHGEVVESLDEASLIDAVEALIERESPEAIAVCLLHSYLNPRHEDRVRVLLAERFPDLPVILSSDVLPTFREYERASTTAMAAYLAPLVGRYIGRLERHMAEHAPQSDLFLMQSSGGVLPVGGSLDCGVHMLNSGPAAGVIGAVRVAEVVGDTDVITLDIGGTSSDIALIRNGMAGVTAETDVNGLPVGLPSTDIANIGAGGGSLGYVDRGGMLKVGPRSAGARPGPASYGHGGTDPAITDALVELGWIRSHRFLGGKMTLHPDRASEALATLGSSASESAQAMIDIAIAHIGQGIRLVSVQRGHDAKNFALYGYGGMGPMMSALAAEELKIGRVVIPPHPGLFSALGLLVSDLKRIYRETHLMKVDEHAAERVAASFVRMRERAVEEFTRLGRHHDELVFDHALEMRYLGQGFELLTEIDLETLAAQGQAYLERLFRETHMARYGSVSRDPVEIVTLRLVAQIPADGDTLQELTRGPSGDVSPEIEEFAVTFRGVRTPCQFAWRASLPKGHVLHGPAIVEEPTATTLVPPAWRATVHETGSLILEKETQA</sequence>
<dbReference type="Pfam" id="PF01968">
    <property type="entry name" value="Hydantoinase_A"/>
    <property type="match status" value="1"/>
</dbReference>
<reference evidence="3 4" key="1">
    <citation type="submission" date="2024-04" db="EMBL/GenBank/DDBJ databases">
        <title>Salinicola lusitanus LLJ914,a marine bacterium isolated from the Okinawa Trough.</title>
        <authorList>
            <person name="Li J."/>
        </authorList>
    </citation>
    <scope>NUCLEOTIDE SEQUENCE [LARGE SCALE GENOMIC DNA]</scope>
    <source>
        <strain evidence="3 4">LLJ914</strain>
    </source>
</reference>
<proteinExistence type="predicted"/>
<organism evidence="3 4">
    <name type="scientific">Salinicola lusitanus</name>
    <dbReference type="NCBI Taxonomy" id="1949085"/>
    <lineage>
        <taxon>Bacteria</taxon>
        <taxon>Pseudomonadati</taxon>
        <taxon>Pseudomonadota</taxon>
        <taxon>Gammaproteobacteria</taxon>
        <taxon>Oceanospirillales</taxon>
        <taxon>Halomonadaceae</taxon>
        <taxon>Salinicola</taxon>
    </lineage>
</organism>
<dbReference type="RefSeq" id="WP_342594850.1">
    <property type="nucleotide sequence ID" value="NZ_CP151919.1"/>
</dbReference>
<dbReference type="InterPro" id="IPR045079">
    <property type="entry name" value="Oxoprolinase-like"/>
</dbReference>
<dbReference type="Pfam" id="PF05378">
    <property type="entry name" value="Hydant_A_N"/>
    <property type="match status" value="1"/>
</dbReference>
<name>A0ABZ3CS70_9GAMM</name>
<evidence type="ECO:0000259" key="2">
    <source>
        <dbReference type="Pfam" id="PF05378"/>
    </source>
</evidence>
<dbReference type="PANTHER" id="PTHR11365:SF23">
    <property type="entry name" value="HYPOTHETICAL 5-OXOPROLINASE (EUROFUNG)-RELATED"/>
    <property type="match status" value="1"/>
</dbReference>
<accession>A0ABZ3CS70</accession>
<dbReference type="Proteomes" id="UP001453229">
    <property type="component" value="Chromosome"/>
</dbReference>